<dbReference type="EMBL" id="CABITT030000003">
    <property type="protein sequence ID" value="VVA97558.1"/>
    <property type="molecule type" value="Genomic_DNA"/>
</dbReference>
<dbReference type="Pfam" id="PF13962">
    <property type="entry name" value="PGG"/>
    <property type="match status" value="1"/>
</dbReference>
<dbReference type="Proteomes" id="UP000489600">
    <property type="component" value="Unassembled WGS sequence"/>
</dbReference>
<evidence type="ECO:0000259" key="8">
    <source>
        <dbReference type="Pfam" id="PF13962"/>
    </source>
</evidence>
<keyword evidence="5" id="KW-0040">ANK repeat</keyword>
<dbReference type="InterPro" id="IPR026961">
    <property type="entry name" value="PGG_dom"/>
</dbReference>
<dbReference type="AlphaFoldDB" id="A0A565B7B7"/>
<organism evidence="9 10">
    <name type="scientific">Arabis nemorensis</name>
    <dbReference type="NCBI Taxonomy" id="586526"/>
    <lineage>
        <taxon>Eukaryota</taxon>
        <taxon>Viridiplantae</taxon>
        <taxon>Streptophyta</taxon>
        <taxon>Embryophyta</taxon>
        <taxon>Tracheophyta</taxon>
        <taxon>Spermatophyta</taxon>
        <taxon>Magnoliopsida</taxon>
        <taxon>eudicotyledons</taxon>
        <taxon>Gunneridae</taxon>
        <taxon>Pentapetalae</taxon>
        <taxon>rosids</taxon>
        <taxon>malvids</taxon>
        <taxon>Brassicales</taxon>
        <taxon>Brassicaceae</taxon>
        <taxon>Arabideae</taxon>
        <taxon>Arabis</taxon>
    </lineage>
</organism>
<evidence type="ECO:0000313" key="10">
    <source>
        <dbReference type="Proteomes" id="UP000489600"/>
    </source>
</evidence>
<dbReference type="GO" id="GO:0005886">
    <property type="term" value="C:plasma membrane"/>
    <property type="evidence" value="ECO:0007669"/>
    <property type="project" value="TreeGrafter"/>
</dbReference>
<evidence type="ECO:0000256" key="7">
    <source>
        <dbReference type="SAM" id="Phobius"/>
    </source>
</evidence>
<evidence type="ECO:0000256" key="6">
    <source>
        <dbReference type="ARBA" id="ARBA00023136"/>
    </source>
</evidence>
<feature type="transmembrane region" description="Helical" evidence="7">
    <location>
        <begin position="95"/>
        <end position="118"/>
    </location>
</feature>
<evidence type="ECO:0000313" key="9">
    <source>
        <dbReference type="EMBL" id="VVA97558.1"/>
    </source>
</evidence>
<evidence type="ECO:0000256" key="1">
    <source>
        <dbReference type="ARBA" id="ARBA00004141"/>
    </source>
</evidence>
<keyword evidence="4 7" id="KW-1133">Transmembrane helix</keyword>
<gene>
    <name evidence="9" type="ORF">ANE_LOCUS8003</name>
</gene>
<comment type="subcellular location">
    <subcellularLocation>
        <location evidence="1">Membrane</location>
        <topology evidence="1">Multi-pass membrane protein</topology>
    </subcellularLocation>
</comment>
<evidence type="ECO:0000256" key="3">
    <source>
        <dbReference type="ARBA" id="ARBA00022737"/>
    </source>
</evidence>
<evidence type="ECO:0000256" key="2">
    <source>
        <dbReference type="ARBA" id="ARBA00022692"/>
    </source>
</evidence>
<protein>
    <recommendedName>
        <fullName evidence="8">PGG domain-containing protein</fullName>
    </recommendedName>
</protein>
<proteinExistence type="predicted"/>
<feature type="domain" description="PGG" evidence="8">
    <location>
        <begin position="27"/>
        <end position="118"/>
    </location>
</feature>
<dbReference type="PANTHER" id="PTHR24186">
    <property type="entry name" value="PROTEIN PHOSPHATASE 1 REGULATORY SUBUNIT"/>
    <property type="match status" value="1"/>
</dbReference>
<reference evidence="9" key="1">
    <citation type="submission" date="2019-07" db="EMBL/GenBank/DDBJ databases">
        <authorList>
            <person name="Dittberner H."/>
        </authorList>
    </citation>
    <scope>NUCLEOTIDE SEQUENCE [LARGE SCALE GENOMIC DNA]</scope>
</reference>
<accession>A0A565B7B7</accession>
<sequence length="125" mass="13709">MEVNGREDHQHQESSEWFVKYLKRQGDWLEKTRGNLMVAATVIAGMSFQVMVNPPGGVWQSDNNCSSGGQTGTDPVCKVKAGTAILEHESSKRGLYLGMIISSTVSFSASMSLILLVISGLRLRY</sequence>
<dbReference type="OrthoDB" id="681126at2759"/>
<keyword evidence="6 7" id="KW-0472">Membrane</keyword>
<keyword evidence="2 7" id="KW-0812">Transmembrane</keyword>
<keyword evidence="10" id="KW-1185">Reference proteome</keyword>
<comment type="caution">
    <text evidence="9">The sequence shown here is derived from an EMBL/GenBank/DDBJ whole genome shotgun (WGS) entry which is preliminary data.</text>
</comment>
<keyword evidence="3" id="KW-0677">Repeat</keyword>
<name>A0A565B7B7_9BRAS</name>
<dbReference type="PANTHER" id="PTHR24186:SF37">
    <property type="entry name" value="PGG DOMAIN-CONTAINING PROTEIN"/>
    <property type="match status" value="1"/>
</dbReference>
<feature type="transmembrane region" description="Helical" evidence="7">
    <location>
        <begin position="34"/>
        <end position="52"/>
    </location>
</feature>
<evidence type="ECO:0000256" key="4">
    <source>
        <dbReference type="ARBA" id="ARBA00022989"/>
    </source>
</evidence>
<evidence type="ECO:0000256" key="5">
    <source>
        <dbReference type="ARBA" id="ARBA00023043"/>
    </source>
</evidence>